<organism evidence="9 10">
    <name type="scientific">Acetoanaerobium noterae</name>
    <dbReference type="NCBI Taxonomy" id="745369"/>
    <lineage>
        <taxon>Bacteria</taxon>
        <taxon>Bacillati</taxon>
        <taxon>Bacillota</taxon>
        <taxon>Clostridia</taxon>
        <taxon>Peptostreptococcales</taxon>
        <taxon>Filifactoraceae</taxon>
        <taxon>Acetoanaerobium</taxon>
    </lineage>
</organism>
<dbReference type="InterPro" id="IPR050363">
    <property type="entry name" value="MIP/Aquaporin"/>
</dbReference>
<dbReference type="PRINTS" id="PR00783">
    <property type="entry name" value="MINTRINSICP"/>
</dbReference>
<keyword evidence="4 7" id="KW-0812">Transmembrane</keyword>
<evidence type="ECO:0000256" key="2">
    <source>
        <dbReference type="ARBA" id="ARBA00006175"/>
    </source>
</evidence>
<evidence type="ECO:0000256" key="3">
    <source>
        <dbReference type="ARBA" id="ARBA00022448"/>
    </source>
</evidence>
<dbReference type="InterPro" id="IPR022357">
    <property type="entry name" value="MIP_CS"/>
</dbReference>
<dbReference type="PANTHER" id="PTHR43829">
    <property type="entry name" value="AQUAPORIN OR AQUAGLYCEROPORIN RELATED"/>
    <property type="match status" value="1"/>
</dbReference>
<reference evidence="10" key="1">
    <citation type="submission" date="2017-02" db="EMBL/GenBank/DDBJ databases">
        <authorList>
            <person name="Varghese N."/>
            <person name="Submissions S."/>
        </authorList>
    </citation>
    <scope>NUCLEOTIDE SEQUENCE [LARGE SCALE GENOMIC DNA]</scope>
    <source>
        <strain evidence="10">ATCC 35199</strain>
    </source>
</reference>
<dbReference type="PANTHER" id="PTHR43829:SF9">
    <property type="entry name" value="AQUAPORIN-9"/>
    <property type="match status" value="1"/>
</dbReference>
<comment type="subcellular location">
    <subcellularLocation>
        <location evidence="1">Membrane</location>
        <topology evidence="1">Multi-pass membrane protein</topology>
    </subcellularLocation>
</comment>
<evidence type="ECO:0000313" key="10">
    <source>
        <dbReference type="Proteomes" id="UP000243406"/>
    </source>
</evidence>
<dbReference type="InterPro" id="IPR000425">
    <property type="entry name" value="MIP"/>
</dbReference>
<keyword evidence="3 7" id="KW-0813">Transport</keyword>
<feature type="transmembrane region" description="Helical" evidence="8">
    <location>
        <begin position="35"/>
        <end position="56"/>
    </location>
</feature>
<sequence>MISPFLAEVIGTACILLFGSGVVAGCVLKDSKAENAGWIVITWAWGIGVMLGIYASGNISGAHLNPAVTIALATIGEFPWASVPSYILAQFIGAFIGSTLVWAAYYPHWEKTEDKGAKLAVFSTGPAIRNLPANMLTEVIATFILVFAILFIGTNNIADGMNPFIIGLLILGLGLAFGGPTGYAMNPARDLGPRIAHAILPIAGKGDSDWGYAWVPVVGPIIGGVLGALTFAMIF</sequence>
<evidence type="ECO:0000256" key="1">
    <source>
        <dbReference type="ARBA" id="ARBA00004141"/>
    </source>
</evidence>
<accession>A0A1T5A3P2</accession>
<dbReference type="GO" id="GO:0005886">
    <property type="term" value="C:plasma membrane"/>
    <property type="evidence" value="ECO:0007669"/>
    <property type="project" value="TreeGrafter"/>
</dbReference>
<dbReference type="AlphaFoldDB" id="A0A1T5A3P2"/>
<keyword evidence="5 8" id="KW-1133">Transmembrane helix</keyword>
<proteinExistence type="inferred from homology"/>
<dbReference type="InterPro" id="IPR023271">
    <property type="entry name" value="Aquaporin-like"/>
</dbReference>
<dbReference type="Proteomes" id="UP000243406">
    <property type="component" value="Unassembled WGS sequence"/>
</dbReference>
<name>A0A1T5A3P2_9FIRM</name>
<feature type="transmembrane region" description="Helical" evidence="8">
    <location>
        <begin position="87"/>
        <end position="105"/>
    </location>
</feature>
<evidence type="ECO:0000313" key="9">
    <source>
        <dbReference type="EMBL" id="SKB29586.1"/>
    </source>
</evidence>
<feature type="transmembrane region" description="Helical" evidence="8">
    <location>
        <begin position="131"/>
        <end position="152"/>
    </location>
</feature>
<dbReference type="GO" id="GO:0015254">
    <property type="term" value="F:glycerol channel activity"/>
    <property type="evidence" value="ECO:0007669"/>
    <property type="project" value="TreeGrafter"/>
</dbReference>
<dbReference type="SUPFAM" id="SSF81338">
    <property type="entry name" value="Aquaporin-like"/>
    <property type="match status" value="1"/>
</dbReference>
<keyword evidence="10" id="KW-1185">Reference proteome</keyword>
<keyword evidence="6 8" id="KW-0472">Membrane</keyword>
<gene>
    <name evidence="9" type="ORF">SAMN02745120_0731</name>
</gene>
<feature type="transmembrane region" description="Helical" evidence="8">
    <location>
        <begin position="6"/>
        <end position="28"/>
    </location>
</feature>
<evidence type="ECO:0000256" key="4">
    <source>
        <dbReference type="ARBA" id="ARBA00022692"/>
    </source>
</evidence>
<feature type="transmembrane region" description="Helical" evidence="8">
    <location>
        <begin position="213"/>
        <end position="234"/>
    </location>
</feature>
<evidence type="ECO:0000256" key="6">
    <source>
        <dbReference type="ARBA" id="ARBA00023136"/>
    </source>
</evidence>
<feature type="transmembrane region" description="Helical" evidence="8">
    <location>
        <begin position="164"/>
        <end position="185"/>
    </location>
</feature>
<dbReference type="NCBIfam" id="TIGR00861">
    <property type="entry name" value="MIP"/>
    <property type="match status" value="1"/>
</dbReference>
<dbReference type="RefSeq" id="WP_330395728.1">
    <property type="nucleotide sequence ID" value="NZ_CP154629.1"/>
</dbReference>
<evidence type="ECO:0000256" key="8">
    <source>
        <dbReference type="SAM" id="Phobius"/>
    </source>
</evidence>
<dbReference type="Pfam" id="PF00230">
    <property type="entry name" value="MIP"/>
    <property type="match status" value="1"/>
</dbReference>
<comment type="similarity">
    <text evidence="2 7">Belongs to the MIP/aquaporin (TC 1.A.8) family.</text>
</comment>
<protein>
    <submittedName>
        <fullName evidence="9">Glycerol uptake facilitator protein</fullName>
    </submittedName>
</protein>
<evidence type="ECO:0000256" key="7">
    <source>
        <dbReference type="RuleBase" id="RU000477"/>
    </source>
</evidence>
<evidence type="ECO:0000256" key="5">
    <source>
        <dbReference type="ARBA" id="ARBA00022989"/>
    </source>
</evidence>
<dbReference type="PROSITE" id="PS00221">
    <property type="entry name" value="MIP"/>
    <property type="match status" value="1"/>
</dbReference>
<dbReference type="EMBL" id="FUYN01000001">
    <property type="protein sequence ID" value="SKB29586.1"/>
    <property type="molecule type" value="Genomic_DNA"/>
</dbReference>
<dbReference type="Gene3D" id="1.20.1080.10">
    <property type="entry name" value="Glycerol uptake facilitator protein"/>
    <property type="match status" value="1"/>
</dbReference>